<feature type="chain" id="PRO_5032346830" description="SAM domain-containing protein" evidence="1">
    <location>
        <begin position="17"/>
        <end position="442"/>
    </location>
</feature>
<dbReference type="SUPFAM" id="SSF47769">
    <property type="entry name" value="SAM/Pointed domain"/>
    <property type="match status" value="1"/>
</dbReference>
<evidence type="ECO:0000259" key="2">
    <source>
        <dbReference type="PROSITE" id="PS50105"/>
    </source>
</evidence>
<dbReference type="InterPro" id="IPR013761">
    <property type="entry name" value="SAM/pointed_sf"/>
</dbReference>
<evidence type="ECO:0000313" key="4">
    <source>
        <dbReference type="Proteomes" id="UP000654075"/>
    </source>
</evidence>
<reference evidence="3" key="1">
    <citation type="submission" date="2021-02" db="EMBL/GenBank/DDBJ databases">
        <authorList>
            <person name="Dougan E. K."/>
            <person name="Rhodes N."/>
            <person name="Thang M."/>
            <person name="Chan C."/>
        </authorList>
    </citation>
    <scope>NUCLEOTIDE SEQUENCE</scope>
</reference>
<dbReference type="Proteomes" id="UP000654075">
    <property type="component" value="Unassembled WGS sequence"/>
</dbReference>
<protein>
    <recommendedName>
        <fullName evidence="2">SAM domain-containing protein</fullName>
    </recommendedName>
</protein>
<evidence type="ECO:0000256" key="1">
    <source>
        <dbReference type="SAM" id="SignalP"/>
    </source>
</evidence>
<dbReference type="SMART" id="SM00454">
    <property type="entry name" value="SAM"/>
    <property type="match status" value="1"/>
</dbReference>
<keyword evidence="1" id="KW-0732">Signal</keyword>
<dbReference type="AlphaFoldDB" id="A0A813H4R3"/>
<dbReference type="EMBL" id="CAJNNV010030474">
    <property type="protein sequence ID" value="CAE8632617.1"/>
    <property type="molecule type" value="Genomic_DNA"/>
</dbReference>
<organism evidence="3 4">
    <name type="scientific">Polarella glacialis</name>
    <name type="common">Dinoflagellate</name>
    <dbReference type="NCBI Taxonomy" id="89957"/>
    <lineage>
        <taxon>Eukaryota</taxon>
        <taxon>Sar</taxon>
        <taxon>Alveolata</taxon>
        <taxon>Dinophyceae</taxon>
        <taxon>Suessiales</taxon>
        <taxon>Suessiaceae</taxon>
        <taxon>Polarella</taxon>
    </lineage>
</organism>
<dbReference type="InterPro" id="IPR001660">
    <property type="entry name" value="SAM"/>
</dbReference>
<dbReference type="NCBIfam" id="TIGR01444">
    <property type="entry name" value="fkbM_fam"/>
    <property type="match status" value="1"/>
</dbReference>
<dbReference type="InterPro" id="IPR052514">
    <property type="entry name" value="SAM-dependent_MTase"/>
</dbReference>
<keyword evidence="4" id="KW-1185">Reference proteome</keyword>
<evidence type="ECO:0000313" key="3">
    <source>
        <dbReference type="EMBL" id="CAE8632617.1"/>
    </source>
</evidence>
<dbReference type="PROSITE" id="PS50105">
    <property type="entry name" value="SAM_DOMAIN"/>
    <property type="match status" value="1"/>
</dbReference>
<proteinExistence type="predicted"/>
<dbReference type="Pfam" id="PF07647">
    <property type="entry name" value="SAM_2"/>
    <property type="match status" value="1"/>
</dbReference>
<dbReference type="Pfam" id="PF05050">
    <property type="entry name" value="Methyltransf_21"/>
    <property type="match status" value="1"/>
</dbReference>
<dbReference type="InterPro" id="IPR029063">
    <property type="entry name" value="SAM-dependent_MTases_sf"/>
</dbReference>
<dbReference type="OrthoDB" id="5254at2759"/>
<dbReference type="InterPro" id="IPR006342">
    <property type="entry name" value="FkbM_mtfrase"/>
</dbReference>
<feature type="signal peptide" evidence="1">
    <location>
        <begin position="1"/>
        <end position="16"/>
    </location>
</feature>
<dbReference type="SUPFAM" id="SSF53335">
    <property type="entry name" value="S-adenosyl-L-methionine-dependent methyltransferases"/>
    <property type="match status" value="1"/>
</dbReference>
<feature type="domain" description="SAM" evidence="2">
    <location>
        <begin position="34"/>
        <end position="92"/>
    </location>
</feature>
<name>A0A813H4R3_POLGL</name>
<dbReference type="Gene3D" id="1.10.150.50">
    <property type="entry name" value="Transcription Factor, Ets-1"/>
    <property type="match status" value="1"/>
</dbReference>
<gene>
    <name evidence="3" type="ORF">PGLA1383_LOCUS48555</name>
</gene>
<dbReference type="PANTHER" id="PTHR34203">
    <property type="entry name" value="METHYLTRANSFERASE, FKBM FAMILY PROTEIN"/>
    <property type="match status" value="1"/>
</dbReference>
<dbReference type="PANTHER" id="PTHR34203:SF15">
    <property type="entry name" value="SLL1173 PROTEIN"/>
    <property type="match status" value="1"/>
</dbReference>
<sequence length="442" mass="48130">MSMLSLWLLGLAAVQASFSVAQQDSCVAGSVEAWTAEEVGDWLVSLKIDEAAVAKFIEQDIDGVALLELSDEDLRVELGVLKLGLRKRILQNRAAAASCGASQQQAVPQSSGASAAAPASWKAEMLWSGPGAQQSAVAMPMSCSELPAAGSGSELDSIRRWLLCQGDPPEPAVQQPEMPDVFKDSAQTWALLADAKVLHYEILGHRLSLVTHRRDRKTEGHVLPILTGDDYGLLDRDLATRWASKEPVILDVGGHIGITAILFKKLFPRARVISVEPAPINHFFLQVNLALNGLSRGPWGVELVKEGLHHQDGQVVEMVYNAEDTTGSSLFWTGDGQPGYSQKHQVSTVMLKTLLERKGVEAVDFMKLECVGCEYGVAHASDSSTLDRIKYVVGALHPNIVFGVPQMDQATAIMFSRGWRMQAFGRRIWKCPQVERSYCTGD</sequence>
<accession>A0A813H4R3</accession>
<comment type="caution">
    <text evidence="3">The sequence shown here is derived from an EMBL/GenBank/DDBJ whole genome shotgun (WGS) entry which is preliminary data.</text>
</comment>
<dbReference type="Gene3D" id="3.40.50.150">
    <property type="entry name" value="Vaccinia Virus protein VP39"/>
    <property type="match status" value="1"/>
</dbReference>